<dbReference type="SUPFAM" id="SSF55469">
    <property type="entry name" value="FMN-dependent nitroreductase-like"/>
    <property type="match status" value="1"/>
</dbReference>
<dbReference type="GO" id="GO:0016491">
    <property type="term" value="F:oxidoreductase activity"/>
    <property type="evidence" value="ECO:0007669"/>
    <property type="project" value="InterPro"/>
</dbReference>
<name>A0AAW9QNM0_9BURK</name>
<evidence type="ECO:0000313" key="3">
    <source>
        <dbReference type="Proteomes" id="UP001336250"/>
    </source>
</evidence>
<proteinExistence type="predicted"/>
<dbReference type="AlphaFoldDB" id="A0AAW9QNM0"/>
<keyword evidence="3" id="KW-1185">Reference proteome</keyword>
<dbReference type="Pfam" id="PF00881">
    <property type="entry name" value="Nitroreductase"/>
    <property type="match status" value="1"/>
</dbReference>
<accession>A0AAW9QNM0</accession>
<organism evidence="2 3">
    <name type="scientific">Aquincola agrisoli</name>
    <dbReference type="NCBI Taxonomy" id="3119538"/>
    <lineage>
        <taxon>Bacteria</taxon>
        <taxon>Pseudomonadati</taxon>
        <taxon>Pseudomonadota</taxon>
        <taxon>Betaproteobacteria</taxon>
        <taxon>Burkholderiales</taxon>
        <taxon>Sphaerotilaceae</taxon>
        <taxon>Aquincola</taxon>
    </lineage>
</organism>
<protein>
    <submittedName>
        <fullName evidence="2">Nitroreductase family protein</fullName>
    </submittedName>
</protein>
<evidence type="ECO:0000259" key="1">
    <source>
        <dbReference type="Pfam" id="PF00881"/>
    </source>
</evidence>
<dbReference type="Proteomes" id="UP001336250">
    <property type="component" value="Unassembled WGS sequence"/>
</dbReference>
<dbReference type="EMBL" id="JAZIBG010000048">
    <property type="protein sequence ID" value="MEF7616595.1"/>
    <property type="molecule type" value="Genomic_DNA"/>
</dbReference>
<gene>
    <name evidence="2" type="ORF">V4F39_21955</name>
</gene>
<dbReference type="InterPro" id="IPR029479">
    <property type="entry name" value="Nitroreductase"/>
</dbReference>
<sequence>MAQNVYLFCASVGLATVVRAWFDRDALTKAMGLGNDQQLLLAQTVGRRKV</sequence>
<dbReference type="Gene3D" id="3.40.109.10">
    <property type="entry name" value="NADH Oxidase"/>
    <property type="match status" value="1"/>
</dbReference>
<dbReference type="RefSeq" id="WP_332292133.1">
    <property type="nucleotide sequence ID" value="NZ_JAZIBG010000048.1"/>
</dbReference>
<comment type="caution">
    <text evidence="2">The sequence shown here is derived from an EMBL/GenBank/DDBJ whole genome shotgun (WGS) entry which is preliminary data.</text>
</comment>
<feature type="domain" description="Nitroreductase" evidence="1">
    <location>
        <begin position="1"/>
        <end position="47"/>
    </location>
</feature>
<reference evidence="2 3" key="1">
    <citation type="submission" date="2024-02" db="EMBL/GenBank/DDBJ databases">
        <title>Genome sequence of Aquincola sp. MAHUQ-54.</title>
        <authorList>
            <person name="Huq M.A."/>
        </authorList>
    </citation>
    <scope>NUCLEOTIDE SEQUENCE [LARGE SCALE GENOMIC DNA]</scope>
    <source>
        <strain evidence="2 3">MAHUQ-54</strain>
    </source>
</reference>
<evidence type="ECO:0000313" key="2">
    <source>
        <dbReference type="EMBL" id="MEF7616595.1"/>
    </source>
</evidence>
<dbReference type="InterPro" id="IPR000415">
    <property type="entry name" value="Nitroreductase-like"/>
</dbReference>